<comment type="caution">
    <text evidence="1">The sequence shown here is derived from an EMBL/GenBank/DDBJ whole genome shotgun (WGS) entry which is preliminary data.</text>
</comment>
<protein>
    <submittedName>
        <fullName evidence="1">Uncharacterized protein</fullName>
    </submittedName>
</protein>
<dbReference type="EMBL" id="JAGEUA010000001">
    <property type="protein sequence ID" value="KAL1021487.1"/>
    <property type="molecule type" value="Genomic_DNA"/>
</dbReference>
<dbReference type="Proteomes" id="UP001557470">
    <property type="component" value="Unassembled WGS sequence"/>
</dbReference>
<gene>
    <name evidence="1" type="ORF">UPYG_G00013900</name>
</gene>
<evidence type="ECO:0000313" key="2">
    <source>
        <dbReference type="Proteomes" id="UP001557470"/>
    </source>
</evidence>
<organism evidence="1 2">
    <name type="scientific">Umbra pygmaea</name>
    <name type="common">Eastern mudminnow</name>
    <dbReference type="NCBI Taxonomy" id="75934"/>
    <lineage>
        <taxon>Eukaryota</taxon>
        <taxon>Metazoa</taxon>
        <taxon>Chordata</taxon>
        <taxon>Craniata</taxon>
        <taxon>Vertebrata</taxon>
        <taxon>Euteleostomi</taxon>
        <taxon>Actinopterygii</taxon>
        <taxon>Neopterygii</taxon>
        <taxon>Teleostei</taxon>
        <taxon>Protacanthopterygii</taxon>
        <taxon>Esociformes</taxon>
        <taxon>Umbridae</taxon>
        <taxon>Umbra</taxon>
    </lineage>
</organism>
<keyword evidence="2" id="KW-1185">Reference proteome</keyword>
<sequence length="67" mass="7691">MHQAQLRYGATMGGLDIQQVAGVAPDYCVLRHCPQISRVPTKMKDTLLWKWVFKRLAVSFAVFKKQQ</sequence>
<name>A0ABD0Y8B6_UMBPY</name>
<evidence type="ECO:0000313" key="1">
    <source>
        <dbReference type="EMBL" id="KAL1021487.1"/>
    </source>
</evidence>
<reference evidence="1 2" key="1">
    <citation type="submission" date="2024-06" db="EMBL/GenBank/DDBJ databases">
        <authorList>
            <person name="Pan Q."/>
            <person name="Wen M."/>
            <person name="Jouanno E."/>
            <person name="Zahm M."/>
            <person name="Klopp C."/>
            <person name="Cabau C."/>
            <person name="Louis A."/>
            <person name="Berthelot C."/>
            <person name="Parey E."/>
            <person name="Roest Crollius H."/>
            <person name="Montfort J."/>
            <person name="Robinson-Rechavi M."/>
            <person name="Bouchez O."/>
            <person name="Lampietro C."/>
            <person name="Lopez Roques C."/>
            <person name="Donnadieu C."/>
            <person name="Postlethwait J."/>
            <person name="Bobe J."/>
            <person name="Verreycken H."/>
            <person name="Guiguen Y."/>
        </authorList>
    </citation>
    <scope>NUCLEOTIDE SEQUENCE [LARGE SCALE GENOMIC DNA]</scope>
    <source>
        <strain evidence="1">Up_M1</strain>
        <tissue evidence="1">Testis</tissue>
    </source>
</reference>
<accession>A0ABD0Y8B6</accession>
<proteinExistence type="predicted"/>
<dbReference type="AlphaFoldDB" id="A0ABD0Y8B6"/>